<sequence length="215" mass="23448">MAAHSVAKTSRKPRPAKRRPQARGLATRERLLSAAETLFIAEGYDPVGVERIVAAADVTKGAFYHHFGDKLAIFREVFEAIDQEMADRVRARALTAETPLGMVQRGVRSCFELCTQPRYGRFVYITAPPVIGWTGWYETDNAISREIVMEGLQNAVELGELAPLSVASLTTLLMGLVLQGAIAVVNSDTPQRTAQELADEADHILLALAAQARSS</sequence>
<dbReference type="EMBL" id="AQQV01000002">
    <property type="protein sequence ID" value="ORE87463.1"/>
    <property type="molecule type" value="Genomic_DNA"/>
</dbReference>
<dbReference type="AlphaFoldDB" id="A0A1Y1SFJ4"/>
<comment type="caution">
    <text evidence="7">The sequence shown here is derived from an EMBL/GenBank/DDBJ whole genome shotgun (WGS) entry which is preliminary data.</text>
</comment>
<name>A0A1Y1SFJ4_9GAMM</name>
<dbReference type="GO" id="GO:0000976">
    <property type="term" value="F:transcription cis-regulatory region binding"/>
    <property type="evidence" value="ECO:0007669"/>
    <property type="project" value="TreeGrafter"/>
</dbReference>
<keyword evidence="2 4" id="KW-0238">DNA-binding</keyword>
<dbReference type="SUPFAM" id="SSF46689">
    <property type="entry name" value="Homeodomain-like"/>
    <property type="match status" value="1"/>
</dbReference>
<keyword evidence="8" id="KW-1185">Reference proteome</keyword>
<reference evidence="7 8" key="1">
    <citation type="submission" date="2013-04" db="EMBL/GenBank/DDBJ databases">
        <title>Oceanococcus atlanticus 22II-S10r2 Genome Sequencing.</title>
        <authorList>
            <person name="Lai Q."/>
            <person name="Li G."/>
            <person name="Shao Z."/>
        </authorList>
    </citation>
    <scope>NUCLEOTIDE SEQUENCE [LARGE SCALE GENOMIC DNA]</scope>
    <source>
        <strain evidence="7 8">22II-S10r2</strain>
    </source>
</reference>
<dbReference type="InterPro" id="IPR009057">
    <property type="entry name" value="Homeodomain-like_sf"/>
</dbReference>
<dbReference type="Gene3D" id="1.10.357.10">
    <property type="entry name" value="Tetracycline Repressor, domain 2"/>
    <property type="match status" value="1"/>
</dbReference>
<feature type="compositionally biased region" description="Basic residues" evidence="5">
    <location>
        <begin position="9"/>
        <end position="21"/>
    </location>
</feature>
<evidence type="ECO:0000259" key="6">
    <source>
        <dbReference type="PROSITE" id="PS50977"/>
    </source>
</evidence>
<protein>
    <submittedName>
        <fullName evidence="7">TetR family transcriptional regulator</fullName>
    </submittedName>
</protein>
<feature type="DNA-binding region" description="H-T-H motif" evidence="4">
    <location>
        <begin position="48"/>
        <end position="67"/>
    </location>
</feature>
<dbReference type="PANTHER" id="PTHR30055:SF234">
    <property type="entry name" value="HTH-TYPE TRANSCRIPTIONAL REGULATOR BETI"/>
    <property type="match status" value="1"/>
</dbReference>
<evidence type="ECO:0000256" key="4">
    <source>
        <dbReference type="PROSITE-ProRule" id="PRU00335"/>
    </source>
</evidence>
<evidence type="ECO:0000313" key="7">
    <source>
        <dbReference type="EMBL" id="ORE87463.1"/>
    </source>
</evidence>
<dbReference type="InterPro" id="IPR001647">
    <property type="entry name" value="HTH_TetR"/>
</dbReference>
<dbReference type="GO" id="GO:0003700">
    <property type="term" value="F:DNA-binding transcription factor activity"/>
    <property type="evidence" value="ECO:0007669"/>
    <property type="project" value="TreeGrafter"/>
</dbReference>
<feature type="region of interest" description="Disordered" evidence="5">
    <location>
        <begin position="1"/>
        <end position="25"/>
    </location>
</feature>
<dbReference type="RefSeq" id="WP_083561692.1">
    <property type="nucleotide sequence ID" value="NZ_AQQV01000002.1"/>
</dbReference>
<dbReference type="STRING" id="1317117.ATO7_10487"/>
<evidence type="ECO:0000256" key="5">
    <source>
        <dbReference type="SAM" id="MobiDB-lite"/>
    </source>
</evidence>
<dbReference type="Pfam" id="PF21351">
    <property type="entry name" value="TetR_C_41"/>
    <property type="match status" value="1"/>
</dbReference>
<evidence type="ECO:0000256" key="2">
    <source>
        <dbReference type="ARBA" id="ARBA00023125"/>
    </source>
</evidence>
<keyword evidence="3" id="KW-0804">Transcription</keyword>
<gene>
    <name evidence="7" type="ORF">ATO7_10487</name>
</gene>
<dbReference type="PRINTS" id="PR00455">
    <property type="entry name" value="HTHTETR"/>
</dbReference>
<dbReference type="OrthoDB" id="4541465at2"/>
<organism evidence="7 8">
    <name type="scientific">Oceanococcus atlanticus</name>
    <dbReference type="NCBI Taxonomy" id="1317117"/>
    <lineage>
        <taxon>Bacteria</taxon>
        <taxon>Pseudomonadati</taxon>
        <taxon>Pseudomonadota</taxon>
        <taxon>Gammaproteobacteria</taxon>
        <taxon>Chromatiales</taxon>
        <taxon>Oceanococcaceae</taxon>
        <taxon>Oceanococcus</taxon>
    </lineage>
</organism>
<dbReference type="Pfam" id="PF00440">
    <property type="entry name" value="TetR_N"/>
    <property type="match status" value="1"/>
</dbReference>
<evidence type="ECO:0000256" key="1">
    <source>
        <dbReference type="ARBA" id="ARBA00023015"/>
    </source>
</evidence>
<dbReference type="PROSITE" id="PS50977">
    <property type="entry name" value="HTH_TETR_2"/>
    <property type="match status" value="1"/>
</dbReference>
<keyword evidence="1" id="KW-0805">Transcription regulation</keyword>
<dbReference type="InterPro" id="IPR049484">
    <property type="entry name" value="Rv0078-like_C"/>
</dbReference>
<accession>A0A1Y1SFJ4</accession>
<dbReference type="InterPro" id="IPR050109">
    <property type="entry name" value="HTH-type_TetR-like_transc_reg"/>
</dbReference>
<feature type="domain" description="HTH tetR-type" evidence="6">
    <location>
        <begin position="25"/>
        <end position="85"/>
    </location>
</feature>
<dbReference type="PANTHER" id="PTHR30055">
    <property type="entry name" value="HTH-TYPE TRANSCRIPTIONAL REGULATOR RUTR"/>
    <property type="match status" value="1"/>
</dbReference>
<evidence type="ECO:0000256" key="3">
    <source>
        <dbReference type="ARBA" id="ARBA00023163"/>
    </source>
</evidence>
<proteinExistence type="predicted"/>
<evidence type="ECO:0000313" key="8">
    <source>
        <dbReference type="Proteomes" id="UP000192342"/>
    </source>
</evidence>
<dbReference type="Proteomes" id="UP000192342">
    <property type="component" value="Unassembled WGS sequence"/>
</dbReference>